<name>A0ABU2QXK9_9ACTN</name>
<dbReference type="RefSeq" id="WP_010266124.1">
    <property type="nucleotide sequence ID" value="NZ_JAVRET010000015.1"/>
</dbReference>
<sequence>MRASRIAAPLLVSTAALALLAPAALATAPAALAAPPVPAAPPAPSALAVSPAPAAVPAFSVTATVETEPVSHSGDAADDPAIWVNPSDPAKSAVVATDKKGALEVYDLAGKRLQRISGDHGNNVDVRDDIVVSADDEAEGGDGAMHIYRIDPATRQLTHLKDVATEVTAHGVCMYRSPSTGKLYAYPNSPSGRLEQWELKVSGTGVTATSVRLFDVGDEIEGCYADERTGALYVGEEDKGIWKYGAEPGADTSRTLFDSTASGGHLTADVEGITAAGTHLFASSQGSDDYTVYDRSSGAYQGRFSVASGSAADGCSDTDGIDASDKPLGAAFPNGLFVCQDGSNSTPGSSGNQNFKYVPLDRVTSKL</sequence>
<dbReference type="EMBL" id="JAVRET010000015">
    <property type="protein sequence ID" value="MDT0409182.1"/>
    <property type="molecule type" value="Genomic_DNA"/>
</dbReference>
<accession>A0ABU2QXK9</accession>
<evidence type="ECO:0000259" key="2">
    <source>
        <dbReference type="PROSITE" id="PS51662"/>
    </source>
</evidence>
<dbReference type="InterPro" id="IPR011042">
    <property type="entry name" value="6-blade_b-propeller_TolB-like"/>
</dbReference>
<evidence type="ECO:0000256" key="1">
    <source>
        <dbReference type="SAM" id="SignalP"/>
    </source>
</evidence>
<evidence type="ECO:0000313" key="4">
    <source>
        <dbReference type="Proteomes" id="UP001183610"/>
    </source>
</evidence>
<dbReference type="PROSITE" id="PS51662">
    <property type="entry name" value="BP_PHYTASE"/>
    <property type="match status" value="1"/>
</dbReference>
<gene>
    <name evidence="3" type="ORF">RM698_08955</name>
</gene>
<dbReference type="InterPro" id="IPR003431">
    <property type="entry name" value="B-propeller_Phytase"/>
</dbReference>
<dbReference type="Gene3D" id="2.120.10.30">
    <property type="entry name" value="TolB, C-terminal domain"/>
    <property type="match status" value="1"/>
</dbReference>
<feature type="signal peptide" evidence="1">
    <location>
        <begin position="1"/>
        <end position="33"/>
    </location>
</feature>
<comment type="caution">
    <text evidence="3">The sequence shown here is derived from an EMBL/GenBank/DDBJ whole genome shotgun (WGS) entry which is preliminary data.</text>
</comment>
<dbReference type="SUPFAM" id="SSF50956">
    <property type="entry name" value="Thermostable phytase (3-phytase)"/>
    <property type="match status" value="1"/>
</dbReference>
<reference evidence="4" key="1">
    <citation type="submission" date="2023-07" db="EMBL/GenBank/DDBJ databases">
        <title>30 novel species of actinomycetes from the DSMZ collection.</title>
        <authorList>
            <person name="Nouioui I."/>
        </authorList>
    </citation>
    <scope>NUCLEOTIDE SEQUENCE [LARGE SCALE GENOMIC DNA]</scope>
    <source>
        <strain evidence="4">DSM 41979</strain>
    </source>
</reference>
<keyword evidence="4" id="KW-1185">Reference proteome</keyword>
<feature type="chain" id="PRO_5046274523" evidence="1">
    <location>
        <begin position="34"/>
        <end position="367"/>
    </location>
</feature>
<keyword evidence="1" id="KW-0732">Signal</keyword>
<feature type="domain" description="BPP" evidence="2">
    <location>
        <begin position="51"/>
        <end position="367"/>
    </location>
</feature>
<protein>
    <submittedName>
        <fullName evidence="3">Phytase</fullName>
    </submittedName>
</protein>
<organism evidence="3 4">
    <name type="scientific">Streptomyces evansiae</name>
    <dbReference type="NCBI Taxonomy" id="3075535"/>
    <lineage>
        <taxon>Bacteria</taxon>
        <taxon>Bacillati</taxon>
        <taxon>Actinomycetota</taxon>
        <taxon>Actinomycetes</taxon>
        <taxon>Kitasatosporales</taxon>
        <taxon>Streptomycetaceae</taxon>
        <taxon>Streptomyces</taxon>
    </lineage>
</organism>
<dbReference type="Pfam" id="PF02333">
    <property type="entry name" value="Phytase"/>
    <property type="match status" value="1"/>
</dbReference>
<evidence type="ECO:0000313" key="3">
    <source>
        <dbReference type="EMBL" id="MDT0409182.1"/>
    </source>
</evidence>
<dbReference type="Proteomes" id="UP001183610">
    <property type="component" value="Unassembled WGS sequence"/>
</dbReference>
<proteinExistence type="predicted"/>